<dbReference type="InterPro" id="IPR007421">
    <property type="entry name" value="Schlafen_AlbA_2_dom"/>
</dbReference>
<sequence>MSYSERIFGKNLRDLSFDDISTYFQEPREESEILEFKSGHGDFEGVFVNNILRTINAFLNSSGGLLIWGAPKDIVIENGKPKVCVGDLIPLTILKEKDHLINRISSSISYMPIGIRAERLEKDGQYLYVFEVDESASKPHQYNGLYHIRLDGQSKPAPHYIVDALFKQVKFADLECKIDFKLIKKLDEDTVIEFNVNIWNRSKYIIEKSLSVTAFTTMGYFDYSKNDTLNLNQSTPFHYGPPRSFNNQIVFKQIDLFNSTTCKIYLMFGGENSMAKTSQYELDLKPLADGNFDLEPNLLVKESKENTLID</sequence>
<dbReference type="AlphaFoldDB" id="U2IWU5"/>
<proteinExistence type="predicted"/>
<dbReference type="Proteomes" id="UP000016584">
    <property type="component" value="Unassembled WGS sequence"/>
</dbReference>
<evidence type="ECO:0000259" key="1">
    <source>
        <dbReference type="Pfam" id="PF04326"/>
    </source>
</evidence>
<protein>
    <recommendedName>
        <fullName evidence="1">Schlafen AlbA-2 domain-containing protein</fullName>
    </recommendedName>
</protein>
<dbReference type="STRING" id="1346330.M472_00070"/>
<dbReference type="EMBL" id="ATDL01000022">
    <property type="protein sequence ID" value="ERJ57149.1"/>
    <property type="molecule type" value="Genomic_DNA"/>
</dbReference>
<dbReference type="RefSeq" id="WP_021071880.1">
    <property type="nucleotide sequence ID" value="NZ_ATDL01000022.1"/>
</dbReference>
<accession>U2IWU5</accession>
<reference evidence="2 3" key="1">
    <citation type="journal article" date="2013" name="Genome Announc.">
        <title>The Draft Genome Sequence of Sphingomonas paucimobilis Strain HER1398 (Proteobacteria), Host to the Giant PAU Phage, Indicates That It Is a Member of the Genus Sphingobacterium (Bacteroidetes).</title>
        <authorList>
            <person name="White R.A.III."/>
            <person name="Suttle C.A."/>
        </authorList>
    </citation>
    <scope>NUCLEOTIDE SEQUENCE [LARGE SCALE GENOMIC DNA]</scope>
    <source>
        <strain evidence="2 3">HER1398</strain>
    </source>
</reference>
<comment type="caution">
    <text evidence="2">The sequence shown here is derived from an EMBL/GenBank/DDBJ whole genome shotgun (WGS) entry which is preliminary data.</text>
</comment>
<evidence type="ECO:0000313" key="3">
    <source>
        <dbReference type="Proteomes" id="UP000016584"/>
    </source>
</evidence>
<gene>
    <name evidence="2" type="ORF">M472_00070</name>
</gene>
<dbReference type="PATRIC" id="fig|1346330.5.peg.3874"/>
<dbReference type="eggNOG" id="COG2865">
    <property type="taxonomic scope" value="Bacteria"/>
</dbReference>
<evidence type="ECO:0000313" key="2">
    <source>
        <dbReference type="EMBL" id="ERJ57149.1"/>
    </source>
</evidence>
<name>U2IWU5_9SPHI</name>
<organism evidence="2 3">
    <name type="scientific">Sphingobacterium paucimobilis HER1398</name>
    <dbReference type="NCBI Taxonomy" id="1346330"/>
    <lineage>
        <taxon>Bacteria</taxon>
        <taxon>Pseudomonadati</taxon>
        <taxon>Bacteroidota</taxon>
        <taxon>Sphingobacteriia</taxon>
        <taxon>Sphingobacteriales</taxon>
        <taxon>Sphingobacteriaceae</taxon>
        <taxon>Sphingobacterium</taxon>
    </lineage>
</organism>
<dbReference type="OrthoDB" id="1158700at2"/>
<dbReference type="Pfam" id="PF04326">
    <property type="entry name" value="SLFN_AlbA_2"/>
    <property type="match status" value="1"/>
</dbReference>
<keyword evidence="3" id="KW-1185">Reference proteome</keyword>
<dbReference type="Gene3D" id="3.30.950.30">
    <property type="entry name" value="Schlafen, AAA domain"/>
    <property type="match status" value="1"/>
</dbReference>
<dbReference type="InterPro" id="IPR038461">
    <property type="entry name" value="Schlafen_AlbA_2_dom_sf"/>
</dbReference>
<feature type="domain" description="Schlafen AlbA-2" evidence="1">
    <location>
        <begin position="30"/>
        <end position="157"/>
    </location>
</feature>